<dbReference type="PANTHER" id="PTHR31286:SF99">
    <property type="entry name" value="DUF4283 DOMAIN-CONTAINING PROTEIN"/>
    <property type="match status" value="1"/>
</dbReference>
<dbReference type="Proteomes" id="UP001327560">
    <property type="component" value="Chromosome 1"/>
</dbReference>
<protein>
    <recommendedName>
        <fullName evidence="3">CCHC-type domain-containing protein</fullName>
    </recommendedName>
</protein>
<evidence type="ECO:0000313" key="5">
    <source>
        <dbReference type="Proteomes" id="UP001327560"/>
    </source>
</evidence>
<sequence>MRFQFNSRPAFEHPLKNSYVLTWQRRQMTTKKAIESSTSVLIPRLKKPPDQADPMTEEGSGSISKATSSVGEKVTKNIDKDQNQMATNEGRNPKKFTEPISWADLLKRTNKEDEWRYSEELNEKMRKIQEGAKGKIFIEEKDMESTKNQWGPWFLRGQALSVIQWKENFQPLKESISQIPIWVQLPSLPFEYMHQSILPLIAAVIGRPLKFNDYTISGERGKFARFCVLVDIKKPLEHGFWIETVNGRFFQTIAYENLPNICYGCGRIGHREEICLLRRTVETRNTSDVKEANAKVEDNVDKEERLLGPWIQVQKKNRKNNRGGGKIGSPMKNSFTVLNNPTFEENNKEKEEDLRKNSNNNVMADSKEKKKELVIHKQEDNRKKKAMQLMNDKKEIEKGSMMVEEPKNKKRMEKMVFEAINEGNTKPKEKMKIKEQNNMESLSEKLAVSFSRILENKFAEEDFLEFGLTQKVQQIWRKQ</sequence>
<evidence type="ECO:0000259" key="3">
    <source>
        <dbReference type="PROSITE" id="PS50158"/>
    </source>
</evidence>
<keyword evidence="1" id="KW-0863">Zinc-finger</keyword>
<reference evidence="4 5" key="1">
    <citation type="submission" date="2023-10" db="EMBL/GenBank/DDBJ databases">
        <title>Chromosome-scale genome assembly provides insights into flower coloration mechanisms of Canna indica.</title>
        <authorList>
            <person name="Li C."/>
        </authorList>
    </citation>
    <scope>NUCLEOTIDE SEQUENCE [LARGE SCALE GENOMIC DNA]</scope>
    <source>
        <tissue evidence="4">Flower</tissue>
    </source>
</reference>
<dbReference type="PROSITE" id="PS50158">
    <property type="entry name" value="ZF_CCHC"/>
    <property type="match status" value="1"/>
</dbReference>
<dbReference type="GO" id="GO:0003676">
    <property type="term" value="F:nucleic acid binding"/>
    <property type="evidence" value="ECO:0007669"/>
    <property type="project" value="InterPro"/>
</dbReference>
<dbReference type="PANTHER" id="PTHR31286">
    <property type="entry name" value="GLYCINE-RICH CELL WALL STRUCTURAL PROTEIN 1.8-LIKE"/>
    <property type="match status" value="1"/>
</dbReference>
<accession>A0AAQ3Q1H1</accession>
<keyword evidence="1" id="KW-0479">Metal-binding</keyword>
<evidence type="ECO:0000256" key="1">
    <source>
        <dbReference type="PROSITE-ProRule" id="PRU00047"/>
    </source>
</evidence>
<organism evidence="4 5">
    <name type="scientific">Canna indica</name>
    <name type="common">Indian-shot</name>
    <dbReference type="NCBI Taxonomy" id="4628"/>
    <lineage>
        <taxon>Eukaryota</taxon>
        <taxon>Viridiplantae</taxon>
        <taxon>Streptophyta</taxon>
        <taxon>Embryophyta</taxon>
        <taxon>Tracheophyta</taxon>
        <taxon>Spermatophyta</taxon>
        <taxon>Magnoliopsida</taxon>
        <taxon>Liliopsida</taxon>
        <taxon>Zingiberales</taxon>
        <taxon>Cannaceae</taxon>
        <taxon>Canna</taxon>
    </lineage>
</organism>
<evidence type="ECO:0000313" key="4">
    <source>
        <dbReference type="EMBL" id="WOK93145.1"/>
    </source>
</evidence>
<dbReference type="InterPro" id="IPR040256">
    <property type="entry name" value="At4g02000-like"/>
</dbReference>
<dbReference type="EMBL" id="CP136890">
    <property type="protein sequence ID" value="WOK93145.1"/>
    <property type="molecule type" value="Genomic_DNA"/>
</dbReference>
<dbReference type="GO" id="GO:0008270">
    <property type="term" value="F:zinc ion binding"/>
    <property type="evidence" value="ECO:0007669"/>
    <property type="project" value="UniProtKB-KW"/>
</dbReference>
<proteinExistence type="predicted"/>
<evidence type="ECO:0000256" key="2">
    <source>
        <dbReference type="SAM" id="MobiDB-lite"/>
    </source>
</evidence>
<feature type="compositionally biased region" description="Polar residues" evidence="2">
    <location>
        <begin position="59"/>
        <end position="70"/>
    </location>
</feature>
<keyword evidence="1" id="KW-0862">Zinc</keyword>
<dbReference type="InterPro" id="IPR001878">
    <property type="entry name" value="Znf_CCHC"/>
</dbReference>
<dbReference type="AlphaFoldDB" id="A0AAQ3Q1H1"/>
<gene>
    <name evidence="4" type="ORF">Cni_G01838</name>
</gene>
<feature type="region of interest" description="Disordered" evidence="2">
    <location>
        <begin position="44"/>
        <end position="71"/>
    </location>
</feature>
<feature type="domain" description="CCHC-type" evidence="3">
    <location>
        <begin position="262"/>
        <end position="275"/>
    </location>
</feature>
<keyword evidence="5" id="KW-1185">Reference proteome</keyword>
<name>A0AAQ3Q1H1_9LILI</name>